<protein>
    <recommendedName>
        <fullName evidence="4">Zinc-ribbon domain-containing protein</fullName>
    </recommendedName>
</protein>
<feature type="transmembrane region" description="Helical" evidence="1">
    <location>
        <begin position="132"/>
        <end position="159"/>
    </location>
</feature>
<evidence type="ECO:0000313" key="2">
    <source>
        <dbReference type="EMBL" id="HIX47684.1"/>
    </source>
</evidence>
<evidence type="ECO:0000313" key="3">
    <source>
        <dbReference type="Proteomes" id="UP000824243"/>
    </source>
</evidence>
<dbReference type="Proteomes" id="UP000824243">
    <property type="component" value="Unassembled WGS sequence"/>
</dbReference>
<comment type="caution">
    <text evidence="2">The sequence shown here is derived from an EMBL/GenBank/DDBJ whole genome shotgun (WGS) entry which is preliminary data.</text>
</comment>
<dbReference type="EMBL" id="DXFA01000025">
    <property type="protein sequence ID" value="HIX47684.1"/>
    <property type="molecule type" value="Genomic_DNA"/>
</dbReference>
<keyword evidence="1" id="KW-1133">Transmembrane helix</keyword>
<gene>
    <name evidence="2" type="ORF">H9981_01490</name>
</gene>
<reference evidence="2" key="1">
    <citation type="journal article" date="2021" name="PeerJ">
        <title>Extensive microbial diversity within the chicken gut microbiome revealed by metagenomics and culture.</title>
        <authorList>
            <person name="Gilroy R."/>
            <person name="Ravi A."/>
            <person name="Getino M."/>
            <person name="Pursley I."/>
            <person name="Horton D.L."/>
            <person name="Alikhan N.F."/>
            <person name="Baker D."/>
            <person name="Gharbi K."/>
            <person name="Hall N."/>
            <person name="Watson M."/>
            <person name="Adriaenssens E.M."/>
            <person name="Foster-Nyarko E."/>
            <person name="Jarju S."/>
            <person name="Secka A."/>
            <person name="Antonio M."/>
            <person name="Oren A."/>
            <person name="Chaudhuri R.R."/>
            <person name="La Ragione R."/>
            <person name="Hildebrand F."/>
            <person name="Pallen M.J."/>
        </authorList>
    </citation>
    <scope>NUCLEOTIDE SEQUENCE</scope>
    <source>
        <strain evidence="2">ChiSjej5B23-15282</strain>
    </source>
</reference>
<feature type="transmembrane region" description="Helical" evidence="1">
    <location>
        <begin position="103"/>
        <end position="120"/>
    </location>
</feature>
<feature type="transmembrane region" description="Helical" evidence="1">
    <location>
        <begin position="171"/>
        <end position="193"/>
    </location>
</feature>
<organism evidence="2 3">
    <name type="scientific">Candidatus Mediterraneibacter caccavium</name>
    <dbReference type="NCBI Taxonomy" id="2838661"/>
    <lineage>
        <taxon>Bacteria</taxon>
        <taxon>Bacillati</taxon>
        <taxon>Bacillota</taxon>
        <taxon>Clostridia</taxon>
        <taxon>Lachnospirales</taxon>
        <taxon>Lachnospiraceae</taxon>
        <taxon>Mediterraneibacter</taxon>
    </lineage>
</organism>
<evidence type="ECO:0000256" key="1">
    <source>
        <dbReference type="SAM" id="Phobius"/>
    </source>
</evidence>
<keyword evidence="1" id="KW-0812">Transmembrane</keyword>
<keyword evidence="1" id="KW-0472">Membrane</keyword>
<accession>A0A9D1VVE5</accession>
<feature type="transmembrane region" description="Helical" evidence="1">
    <location>
        <begin position="58"/>
        <end position="83"/>
    </location>
</feature>
<reference evidence="2" key="2">
    <citation type="submission" date="2021-04" db="EMBL/GenBank/DDBJ databases">
        <authorList>
            <person name="Gilroy R."/>
        </authorList>
    </citation>
    <scope>NUCLEOTIDE SEQUENCE</scope>
    <source>
        <strain evidence="2">ChiSjej5B23-15282</strain>
    </source>
</reference>
<proteinExistence type="predicted"/>
<name>A0A9D1VVE5_9FIRM</name>
<sequence>MFCRFCGKEIPEGGRFCPGCGKEADTAAEFQAQTTAERMPAAVPVDPAKNYRMAWFKFIIYFQLFANAVVMVFNAASGIFGLAYGDDAGLIYGFCPMLKAVDVIYGIICLAFAVTAVLIRQRLAHYRKNAPVLYLGYVGIVMASGLIYTFAGLAALGAVSASVMDAGASGIVGNVLGTVIGAAVFFPLNYIYFNKRKELFIN</sequence>
<evidence type="ECO:0008006" key="4">
    <source>
        <dbReference type="Google" id="ProtNLM"/>
    </source>
</evidence>
<dbReference type="AlphaFoldDB" id="A0A9D1VVE5"/>